<keyword evidence="2" id="KW-1185">Reference proteome</keyword>
<dbReference type="EMBL" id="BMAW01078267">
    <property type="protein sequence ID" value="GFU10278.1"/>
    <property type="molecule type" value="Genomic_DNA"/>
</dbReference>
<comment type="caution">
    <text evidence="1">The sequence shown here is derived from an EMBL/GenBank/DDBJ whole genome shotgun (WGS) entry which is preliminary data.</text>
</comment>
<accession>A0A8X6QBR4</accession>
<evidence type="ECO:0000313" key="1">
    <source>
        <dbReference type="EMBL" id="GFU10278.1"/>
    </source>
</evidence>
<gene>
    <name evidence="1" type="ORF">NPIL_695291</name>
</gene>
<protein>
    <submittedName>
        <fullName evidence="1">Uncharacterized protein</fullName>
    </submittedName>
</protein>
<name>A0A8X6QBR4_NEPPI</name>
<organism evidence="1 2">
    <name type="scientific">Nephila pilipes</name>
    <name type="common">Giant wood spider</name>
    <name type="synonym">Nephila maculata</name>
    <dbReference type="NCBI Taxonomy" id="299642"/>
    <lineage>
        <taxon>Eukaryota</taxon>
        <taxon>Metazoa</taxon>
        <taxon>Ecdysozoa</taxon>
        <taxon>Arthropoda</taxon>
        <taxon>Chelicerata</taxon>
        <taxon>Arachnida</taxon>
        <taxon>Araneae</taxon>
        <taxon>Araneomorphae</taxon>
        <taxon>Entelegynae</taxon>
        <taxon>Araneoidea</taxon>
        <taxon>Nephilidae</taxon>
        <taxon>Nephila</taxon>
    </lineage>
</organism>
<dbReference type="Proteomes" id="UP000887013">
    <property type="component" value="Unassembled WGS sequence"/>
</dbReference>
<reference evidence="1" key="1">
    <citation type="submission" date="2020-08" db="EMBL/GenBank/DDBJ databases">
        <title>Multicomponent nature underlies the extraordinary mechanical properties of spider dragline silk.</title>
        <authorList>
            <person name="Kono N."/>
            <person name="Nakamura H."/>
            <person name="Mori M."/>
            <person name="Yoshida Y."/>
            <person name="Ohtoshi R."/>
            <person name="Malay A.D."/>
            <person name="Moran D.A.P."/>
            <person name="Tomita M."/>
            <person name="Numata K."/>
            <person name="Arakawa K."/>
        </authorList>
    </citation>
    <scope>NUCLEOTIDE SEQUENCE</scope>
</reference>
<sequence>MIVRSPLTAPDTSVLAIQHITGNPVTIIARYRDTSDCVSPFLGSFAIMPGISDLKSYRASKSKIDGKAKDTKPGSSSSTSMLQALVGNDIGGEMTSMKHRLSFLPMLLELLSLFDANKMN</sequence>
<dbReference type="AlphaFoldDB" id="A0A8X6QBR4"/>
<proteinExistence type="predicted"/>
<evidence type="ECO:0000313" key="2">
    <source>
        <dbReference type="Proteomes" id="UP000887013"/>
    </source>
</evidence>